<keyword evidence="3 5" id="KW-0288">FMN</keyword>
<dbReference type="Pfam" id="PF00881">
    <property type="entry name" value="Nitroreductase"/>
    <property type="match status" value="1"/>
</dbReference>
<accession>A0ABP6YKJ8</accession>
<proteinExistence type="inferred from homology"/>
<dbReference type="InterPro" id="IPR029479">
    <property type="entry name" value="Nitroreductase"/>
</dbReference>
<sequence length="272" mass="29165">MSTTAEESYRLRYGAGFEVPGEWSAVLEQQLAHRSVRGYRAEAVGDETLAALVAAAQSAPTSGNLQLWSVVAVRDDGRRARLAELAGDQQFIVDAPLLLVWLADLARARQVTTEIGSATAEGADFVEAALLSFIDVALAAQNASLAAESLGLGTVFVGAIRNRPLEVAEELGLPPNVFPVFGLTVGHPELGNEAAVKPRLPQQAVLHHEQYALEPQLAHVEAYEELLNAFYATAGLPGSWVKRVAHRFGSVAGLKGREHLRGALRTQGFELR</sequence>
<keyword evidence="8" id="KW-1185">Reference proteome</keyword>
<evidence type="ECO:0000256" key="5">
    <source>
        <dbReference type="PIRNR" id="PIRNR005426"/>
    </source>
</evidence>
<evidence type="ECO:0000259" key="6">
    <source>
        <dbReference type="Pfam" id="PF00881"/>
    </source>
</evidence>
<evidence type="ECO:0000313" key="8">
    <source>
        <dbReference type="Proteomes" id="UP001501222"/>
    </source>
</evidence>
<dbReference type="InterPro" id="IPR000415">
    <property type="entry name" value="Nitroreductase-like"/>
</dbReference>
<keyword evidence="2 5" id="KW-0285">Flavoprotein</keyword>
<dbReference type="Gene3D" id="3.40.109.10">
    <property type="entry name" value="NADH Oxidase"/>
    <property type="match status" value="1"/>
</dbReference>
<dbReference type="PIRSF" id="PIRSF005426">
    <property type="entry name" value="Frp"/>
    <property type="match status" value="1"/>
</dbReference>
<dbReference type="EMBL" id="BAABAA010000011">
    <property type="protein sequence ID" value="GAA3584720.1"/>
    <property type="molecule type" value="Genomic_DNA"/>
</dbReference>
<evidence type="ECO:0000256" key="4">
    <source>
        <dbReference type="ARBA" id="ARBA00023002"/>
    </source>
</evidence>
<evidence type="ECO:0000313" key="7">
    <source>
        <dbReference type="EMBL" id="GAA3584720.1"/>
    </source>
</evidence>
<dbReference type="CDD" id="cd02146">
    <property type="entry name" value="NfsA-like"/>
    <property type="match status" value="1"/>
</dbReference>
<comment type="similarity">
    <text evidence="1 5">Belongs to the flavin oxidoreductase frp family.</text>
</comment>
<dbReference type="InterPro" id="IPR016446">
    <property type="entry name" value="Flavin_OxRdtase_Frp"/>
</dbReference>
<organism evidence="7 8">
    <name type="scientific">Kribbella ginsengisoli</name>
    <dbReference type="NCBI Taxonomy" id="363865"/>
    <lineage>
        <taxon>Bacteria</taxon>
        <taxon>Bacillati</taxon>
        <taxon>Actinomycetota</taxon>
        <taxon>Actinomycetes</taxon>
        <taxon>Propionibacteriales</taxon>
        <taxon>Kribbellaceae</taxon>
        <taxon>Kribbella</taxon>
    </lineage>
</organism>
<evidence type="ECO:0000256" key="1">
    <source>
        <dbReference type="ARBA" id="ARBA00008366"/>
    </source>
</evidence>
<reference evidence="8" key="1">
    <citation type="journal article" date="2019" name="Int. J. Syst. Evol. Microbiol.">
        <title>The Global Catalogue of Microorganisms (GCM) 10K type strain sequencing project: providing services to taxonomists for standard genome sequencing and annotation.</title>
        <authorList>
            <consortium name="The Broad Institute Genomics Platform"/>
            <consortium name="The Broad Institute Genome Sequencing Center for Infectious Disease"/>
            <person name="Wu L."/>
            <person name="Ma J."/>
        </authorList>
    </citation>
    <scope>NUCLEOTIDE SEQUENCE [LARGE SCALE GENOMIC DNA]</scope>
    <source>
        <strain evidence="8">JCM 16928</strain>
    </source>
</reference>
<dbReference type="Proteomes" id="UP001501222">
    <property type="component" value="Unassembled WGS sequence"/>
</dbReference>
<name>A0ABP6YKJ8_9ACTN</name>
<dbReference type="PANTHER" id="PTHR43425">
    <property type="entry name" value="OXYGEN-INSENSITIVE NADPH NITROREDUCTASE"/>
    <property type="match status" value="1"/>
</dbReference>
<keyword evidence="4 5" id="KW-0560">Oxidoreductase</keyword>
<gene>
    <name evidence="7" type="ORF">GCM10022235_63990</name>
</gene>
<protein>
    <submittedName>
        <fullName evidence="7">NADPH-dependent oxidoreductase</fullName>
    </submittedName>
</protein>
<dbReference type="RefSeq" id="WP_344846754.1">
    <property type="nucleotide sequence ID" value="NZ_BAABAA010000011.1"/>
</dbReference>
<evidence type="ECO:0000256" key="2">
    <source>
        <dbReference type="ARBA" id="ARBA00022630"/>
    </source>
</evidence>
<dbReference type="PANTHER" id="PTHR43425:SF2">
    <property type="entry name" value="OXYGEN-INSENSITIVE NADPH NITROREDUCTASE"/>
    <property type="match status" value="1"/>
</dbReference>
<keyword evidence="5" id="KW-0521">NADP</keyword>
<dbReference type="SUPFAM" id="SSF55469">
    <property type="entry name" value="FMN-dependent nitroreductase-like"/>
    <property type="match status" value="1"/>
</dbReference>
<feature type="domain" description="Nitroreductase" evidence="6">
    <location>
        <begin position="33"/>
        <end position="187"/>
    </location>
</feature>
<evidence type="ECO:0000256" key="3">
    <source>
        <dbReference type="ARBA" id="ARBA00022643"/>
    </source>
</evidence>
<comment type="caution">
    <text evidence="7">The sequence shown here is derived from an EMBL/GenBank/DDBJ whole genome shotgun (WGS) entry which is preliminary data.</text>
</comment>